<accession>R4UFT3</accession>
<dbReference type="SUPFAM" id="SSF101898">
    <property type="entry name" value="NHL repeat"/>
    <property type="match status" value="1"/>
</dbReference>
<protein>
    <submittedName>
        <fullName evidence="2">Uncharacterized protein</fullName>
    </submittedName>
</protein>
<dbReference type="HOGENOM" id="CLU_025324_0_0_14"/>
<dbReference type="AlphaFoldDB" id="R4UFT3"/>
<dbReference type="RefSeq" id="WP_016338845.1">
    <property type="nucleotide sequence ID" value="NC_021280.1"/>
</dbReference>
<evidence type="ECO:0000313" key="2">
    <source>
        <dbReference type="EMBL" id="AGM25020.1"/>
    </source>
</evidence>
<feature type="transmembrane region" description="Helical" evidence="1">
    <location>
        <begin position="162"/>
        <end position="185"/>
    </location>
</feature>
<dbReference type="PATRIC" id="fig|1276227.3.peg.438"/>
<evidence type="ECO:0000313" key="3">
    <source>
        <dbReference type="Proteomes" id="UP000013964"/>
    </source>
</evidence>
<evidence type="ECO:0000256" key="1">
    <source>
        <dbReference type="SAM" id="Phobius"/>
    </source>
</evidence>
<dbReference type="Proteomes" id="UP000013964">
    <property type="component" value="Chromosome"/>
</dbReference>
<keyword evidence="1" id="KW-0472">Membrane</keyword>
<dbReference type="InterPro" id="IPR015943">
    <property type="entry name" value="WD40/YVTN_repeat-like_dom_sf"/>
</dbReference>
<keyword evidence="3" id="KW-1185">Reference proteome</keyword>
<name>R4UFT3_9MOLU</name>
<keyword evidence="1" id="KW-0812">Transmembrane</keyword>
<dbReference type="eggNOG" id="COG1520">
    <property type="taxonomic scope" value="Bacteria"/>
</dbReference>
<dbReference type="EMBL" id="CP005077">
    <property type="protein sequence ID" value="AGM25020.1"/>
    <property type="molecule type" value="Genomic_DNA"/>
</dbReference>
<keyword evidence="1" id="KW-1133">Transmembrane helix</keyword>
<sequence length="699" mass="78931">MKNKVQVFFDSMCNSCQDKFKKVISVAKRNALKDLDDLQVFLCNVDKNRSIEDDNGLVPLAFIFCKKDSYVFFWKEDLYNGDGSIKLKLINNTIILAQATIERIKENTTNDKAVAVVKKEETHAIASKLINENNNSLKNHFSRQMLIMNRQHLLYMSKIRKLILILGLSFALILGAAGGVLGWYFTRLENKIGDSELPNIPWRINLNEHFANTQLGKISDNKGDTILVTAQNKNSLLQITDLLVKDITDDSATVYVKSSSNIYDYSSSVKVYFFAQLKTLETHTKKLNFSNTIIDKDSNENELLNIVKKGNQKLRKNEVIIENIHETFQNTNQIIIEADLVVKSGSEVYLPGESLKLYFSNSNRKMLSEVLTNFNLGDIKNIDSVTILKSVQRANENIDISQIEIPNNTINKVSATIKVKEESQDYIRSTEVIVYYRVFNPNIGVVDYEINQPNDQKFDGGVRVLQQISDDTILAGTYAGSLYRLNINGTIKNKIDDPNFKADDVRSILKLDSGNTLVATNGQLIYEIYPYGSVKNVVKNKQDIYSMTQLKDGSILGGSIDGNIYKINENGQFQEDLWTNNVGGFRSIIQLHDKRVVVIKTNGTVYFFDTNGNILDKVINQFFPGTVFSLIQLQDGTILVGTNERAIVHLNDDGTIKGKVQQPPEYPSRGATFYTLLQLKNQALFTGTNEAIIYKLKTE</sequence>
<dbReference type="KEGG" id="scr:SCHRY_v1c04390"/>
<organism evidence="2 3">
    <name type="scientific">Spiroplasma chrysopicola DF-1</name>
    <dbReference type="NCBI Taxonomy" id="1276227"/>
    <lineage>
        <taxon>Bacteria</taxon>
        <taxon>Bacillati</taxon>
        <taxon>Mycoplasmatota</taxon>
        <taxon>Mollicutes</taxon>
        <taxon>Entomoplasmatales</taxon>
        <taxon>Spiroplasmataceae</taxon>
        <taxon>Spiroplasma</taxon>
    </lineage>
</organism>
<dbReference type="Gene3D" id="2.130.10.10">
    <property type="entry name" value="YVTN repeat-like/Quinoprotein amine dehydrogenase"/>
    <property type="match status" value="1"/>
</dbReference>
<proteinExistence type="predicted"/>
<reference evidence="2 3" key="1">
    <citation type="journal article" date="2013" name="Genome Biol. Evol.">
        <title>Complete genomes of two dipteran-associated spiroplasmas provided insights into the origin, dynamics, and impacts of viral invasion in spiroplasma.</title>
        <authorList>
            <person name="Ku C."/>
            <person name="Lo W.S."/>
            <person name="Chen L.L."/>
            <person name="Kuo C.H."/>
        </authorList>
    </citation>
    <scope>NUCLEOTIDE SEQUENCE [LARGE SCALE GENOMIC DNA]</scope>
    <source>
        <strain evidence="2 3">DF-1</strain>
    </source>
</reference>
<gene>
    <name evidence="2" type="ORF">SCHRY_v1c04390</name>
</gene>